<feature type="region of interest" description="Disordered" evidence="20">
    <location>
        <begin position="256"/>
        <end position="280"/>
    </location>
</feature>
<evidence type="ECO:0000256" key="18">
    <source>
        <dbReference type="ARBA" id="ARBA00068911"/>
    </source>
</evidence>
<feature type="compositionally biased region" description="Low complexity" evidence="20">
    <location>
        <begin position="899"/>
        <end position="916"/>
    </location>
</feature>
<dbReference type="FunFam" id="3.30.160.60:FF:001564">
    <property type="entry name" value="zinc finger protein 827 isoform X1"/>
    <property type="match status" value="1"/>
</dbReference>
<feature type="compositionally biased region" description="Basic and acidic residues" evidence="20">
    <location>
        <begin position="1"/>
        <end position="10"/>
    </location>
</feature>
<protein>
    <recommendedName>
        <fullName evidence="18">Zinc finger protein 827</fullName>
    </recommendedName>
</protein>
<feature type="region of interest" description="Disordered" evidence="20">
    <location>
        <begin position="572"/>
        <end position="612"/>
    </location>
</feature>
<evidence type="ECO:0000256" key="6">
    <source>
        <dbReference type="ARBA" id="ARBA00022723"/>
    </source>
</evidence>
<evidence type="ECO:0000256" key="20">
    <source>
        <dbReference type="SAM" id="MobiDB-lite"/>
    </source>
</evidence>
<evidence type="ECO:0000256" key="16">
    <source>
        <dbReference type="ARBA" id="ARBA00053097"/>
    </source>
</evidence>
<feature type="domain" description="C2H2-type" evidence="21">
    <location>
        <begin position="783"/>
        <end position="806"/>
    </location>
</feature>
<dbReference type="PROSITE" id="PS00028">
    <property type="entry name" value="ZINC_FINGER_C2H2_1"/>
    <property type="match status" value="5"/>
</dbReference>
<feature type="domain" description="C2H2-type" evidence="21">
    <location>
        <begin position="389"/>
        <end position="416"/>
    </location>
</feature>
<keyword evidence="10" id="KW-0832">Ubl conjugation</keyword>
<comment type="function">
    <text evidence="16">As part of a ribonucleoprotein complex composed at least of HNRNPK, HNRNPL and the circular RNA circZNF827 that nucleates the complex on chromatin, may negatively regulate the transcription of genes involved in neuronal differentiation. Could also recruit the nucleosome remodeling and histone deacetylase/NuRD complex to telomeric regions of chromosomes to regulate chromatin remodeling as part of telomere maintenance.</text>
</comment>
<dbReference type="GO" id="GO:0003677">
    <property type="term" value="F:DNA binding"/>
    <property type="evidence" value="ECO:0007669"/>
    <property type="project" value="UniProtKB-KW"/>
</dbReference>
<dbReference type="PROSITE" id="PS50157">
    <property type="entry name" value="ZINC_FINGER_C2H2_2"/>
    <property type="match status" value="6"/>
</dbReference>
<dbReference type="Gene3D" id="3.30.160.60">
    <property type="entry name" value="Classic Zinc Finger"/>
    <property type="match status" value="6"/>
</dbReference>
<feature type="compositionally biased region" description="Basic and acidic residues" evidence="20">
    <location>
        <begin position="886"/>
        <end position="898"/>
    </location>
</feature>
<feature type="compositionally biased region" description="Low complexity" evidence="20">
    <location>
        <begin position="478"/>
        <end position="489"/>
    </location>
</feature>
<evidence type="ECO:0000256" key="13">
    <source>
        <dbReference type="ARBA" id="ARBA00023125"/>
    </source>
</evidence>
<dbReference type="GO" id="GO:0000781">
    <property type="term" value="C:chromosome, telomeric region"/>
    <property type="evidence" value="ECO:0007669"/>
    <property type="project" value="UniProtKB-SubCell"/>
</dbReference>
<dbReference type="InterPro" id="IPR050688">
    <property type="entry name" value="Zinc_finger/UBP_domain"/>
</dbReference>
<evidence type="ECO:0000256" key="19">
    <source>
        <dbReference type="PROSITE-ProRule" id="PRU00042"/>
    </source>
</evidence>
<dbReference type="FunFam" id="3.30.160.60:FF:000415">
    <property type="entry name" value="Zinc finger protein 827"/>
    <property type="match status" value="1"/>
</dbReference>
<dbReference type="SUPFAM" id="SSF57667">
    <property type="entry name" value="beta-beta-alpha zinc fingers"/>
    <property type="match status" value="4"/>
</dbReference>
<evidence type="ECO:0000256" key="10">
    <source>
        <dbReference type="ARBA" id="ARBA00022843"/>
    </source>
</evidence>
<feature type="region of interest" description="Disordered" evidence="20">
    <location>
        <begin position="1150"/>
        <end position="1169"/>
    </location>
</feature>
<dbReference type="Proteomes" id="UP001178461">
    <property type="component" value="Chromosome 9"/>
</dbReference>
<feature type="region of interest" description="Disordered" evidence="20">
    <location>
        <begin position="1"/>
        <end position="78"/>
    </location>
</feature>
<evidence type="ECO:0000256" key="11">
    <source>
        <dbReference type="ARBA" id="ARBA00022895"/>
    </source>
</evidence>
<sequence>MPRRKQEQPKRLSSHGTRQEEAEGELSEEDHWFGNSSETPSEASYGEVQENFKLSFEDRIQEQSTSPDTSLGSATPSSNTLELAAVENEALRDVLQNKEHLSPGVSSACEDDTPGPNKPLSSNLRRLLEAGSLKLDTSVAVNGRVESPVNLGSNISFSPPTHHAQQLSVLARKLAEKQEHNDQYGTNNRFIWNQGKWLPNSAPSCGLSPDSAILKLKAAANAVLQDKSLSRTEDPIRFETFSSPFSSQSASSTLAALSKKVSERSMTPGQDHPPPASSFLSLASMTSSAALLKEVAARAAGSLLAEKKKSLVAEDPLQLSDMKQEKVTPPQSLELLLLPAPKGRSSKTSNPASEEEGGKPFQCPICGLVIKRKSYWKRHMVIHTGLKSHQCPLCPFRCARKDNLKSHMKVHQHQDRGETFQCQLCPFTSSRHFSLKLHMRCHQHFLRTEAKVKEEIPEMDVKGSPLLSDNSRMGQQMDGATDHAGTAATSKTPEVAGSTIPPLLIKEEPKDDSSTSTPTFALSVVDRITNNTKLKDSIDFVTNTASALFSQDISVKMASDFLMKLSAANQKEPLPPTFKVKDEPKDEENASSTFPKSTYVFSPEPETSSASLPEENLKAQEVPANALQQDMSVKAASELLMKLSAESCKESQIIKIKEEPMEIDIHDSQASVSPSQNISYSTLLRQEITEHIQKIPEGRVLPERNLFSQDISVKMASELLFQLSEKVSKEHNHSKDNTITATTSPFFPEDTFRQSPFTSNSKDLLSNETAVHGRTTVPEERKYKCHLCPYAAKCRANLNQHLTVHSVKLVSTDTEDIVSAVTSEGSDGKKHPYYYSCHVCGFETEMNVQFVSHMSLHVDKEQWMFSICCTACDFVTMEESDMKAHVATKHAGEERKTPSDSNSPSSSSLSALSDSANSKEDAETSPKPKASNNLLVISVVPGSQTLLNTEEKSEKGFECVFCNFVCKTKNMFERHLQIHLITRMFECDVCHKFMKTPEQLLEHKKCHTVPTGGLKCPFCIYSTNRPAAMECHLKTHYKMEYKCRICQAVKANQLELEMHIREHRLGNHYKCDQCGYLSKTANKLIEHVRVHTGERPFHCDQCSYSCKRKDNLNLHKKLKHAPRQTFSCEECLFKTTHPFVFSRHVKKHQNGDCSEEEKKGQGATSKEAGPLLAANSPRSLLSPLSVMSASQALQTVAMSAAHGGGAEPNLALKALAINGTSLCFDKYRNSEFAHLIPLTMFFPKNHFEITFHAPRPQTVRPDDTSPKHSFLAYLGLTERAETV</sequence>
<feature type="region of interest" description="Disordered" evidence="20">
    <location>
        <begin position="474"/>
        <end position="497"/>
    </location>
</feature>
<accession>A0AA35PDI3</accession>
<dbReference type="SMART" id="SM00355">
    <property type="entry name" value="ZnF_C2H2"/>
    <property type="match status" value="13"/>
</dbReference>
<evidence type="ECO:0000313" key="23">
    <source>
        <dbReference type="Proteomes" id="UP001178461"/>
    </source>
</evidence>
<evidence type="ECO:0000256" key="14">
    <source>
        <dbReference type="ARBA" id="ARBA00023163"/>
    </source>
</evidence>
<proteinExistence type="inferred from homology"/>
<feature type="region of interest" description="Disordered" evidence="20">
    <location>
        <begin position="336"/>
        <end position="358"/>
    </location>
</feature>
<dbReference type="GO" id="GO:0045944">
    <property type="term" value="P:positive regulation of transcription by RNA polymerase II"/>
    <property type="evidence" value="ECO:0007669"/>
    <property type="project" value="TreeGrafter"/>
</dbReference>
<evidence type="ECO:0000256" key="4">
    <source>
        <dbReference type="ARBA" id="ARBA00022454"/>
    </source>
</evidence>
<dbReference type="FunFam" id="3.30.160.60:FF:000272">
    <property type="entry name" value="Zinc finger protein 827"/>
    <property type="match status" value="1"/>
</dbReference>
<evidence type="ECO:0000256" key="7">
    <source>
        <dbReference type="ARBA" id="ARBA00022737"/>
    </source>
</evidence>
<dbReference type="FunFam" id="3.30.160.60:FF:000484">
    <property type="entry name" value="zinc finger protein 827 isoform X1"/>
    <property type="match status" value="1"/>
</dbReference>
<keyword evidence="15" id="KW-0539">Nucleus</keyword>
<keyword evidence="9" id="KW-0862">Zinc</keyword>
<feature type="domain" description="C2H2-type" evidence="21">
    <location>
        <begin position="361"/>
        <end position="388"/>
    </location>
</feature>
<evidence type="ECO:0000256" key="9">
    <source>
        <dbReference type="ARBA" id="ARBA00022833"/>
    </source>
</evidence>
<dbReference type="PANTHER" id="PTHR24403:SF62">
    <property type="entry name" value="ZINC FINGER PROTEIN 827"/>
    <property type="match status" value="1"/>
</dbReference>
<keyword evidence="6" id="KW-0479">Metal-binding</keyword>
<keyword evidence="11" id="KW-0779">Telomere</keyword>
<comment type="similarity">
    <text evidence="3">Belongs to the krueppel C2H2-type zinc-finger protein family.</text>
</comment>
<evidence type="ECO:0000256" key="2">
    <source>
        <dbReference type="ARBA" id="ARBA00004574"/>
    </source>
</evidence>
<dbReference type="Pfam" id="PF00096">
    <property type="entry name" value="zf-C2H2"/>
    <property type="match status" value="2"/>
</dbReference>
<feature type="compositionally biased region" description="Polar residues" evidence="20">
    <location>
        <begin position="62"/>
        <end position="78"/>
    </location>
</feature>
<comment type="subunit">
    <text evidence="17">Part of a transcription inhibitory ribonucleoprotein complex composed at least of the circular RNA circZNF827, HNRNPK and HNRNPL. Interacts with the nucleosome remodeling and histone deacetylase/NuRD complex. Interacts with RBBP4; the interaction is direct and recruits RBBP4, a component of the NuRD complex, to telomeres.</text>
</comment>
<feature type="compositionally biased region" description="Basic and acidic residues" evidence="20">
    <location>
        <begin position="579"/>
        <end position="588"/>
    </location>
</feature>
<keyword evidence="12" id="KW-0805">Transcription regulation</keyword>
<feature type="region of interest" description="Disordered" evidence="20">
    <location>
        <begin position="102"/>
        <end position="122"/>
    </location>
</feature>
<feature type="domain" description="C2H2-type" evidence="21">
    <location>
        <begin position="1069"/>
        <end position="1096"/>
    </location>
</feature>
<keyword evidence="7" id="KW-0677">Repeat</keyword>
<feature type="domain" description="C2H2-type" evidence="21">
    <location>
        <begin position="985"/>
        <end position="1008"/>
    </location>
</feature>
<keyword evidence="5" id="KW-1017">Isopeptide bond</keyword>
<evidence type="ECO:0000313" key="22">
    <source>
        <dbReference type="EMBL" id="CAI5784284.1"/>
    </source>
</evidence>
<feature type="compositionally biased region" description="Basic and acidic residues" evidence="20">
    <location>
        <begin position="917"/>
        <end position="926"/>
    </location>
</feature>
<evidence type="ECO:0000256" key="5">
    <source>
        <dbReference type="ARBA" id="ARBA00022499"/>
    </source>
</evidence>
<dbReference type="InterPro" id="IPR013087">
    <property type="entry name" value="Znf_C2H2_type"/>
</dbReference>
<reference evidence="22" key="1">
    <citation type="submission" date="2022-12" db="EMBL/GenBank/DDBJ databases">
        <authorList>
            <person name="Alioto T."/>
            <person name="Alioto T."/>
            <person name="Gomez Garrido J."/>
        </authorList>
    </citation>
    <scope>NUCLEOTIDE SEQUENCE</scope>
</reference>
<keyword evidence="14" id="KW-0804">Transcription</keyword>
<keyword evidence="8 19" id="KW-0863">Zinc-finger</keyword>
<dbReference type="PANTHER" id="PTHR24403">
    <property type="entry name" value="ZINC FINGER PROTEIN"/>
    <property type="match status" value="1"/>
</dbReference>
<gene>
    <name evidence="22" type="ORF">PODLI_1B005345</name>
</gene>
<dbReference type="InterPro" id="IPR036236">
    <property type="entry name" value="Znf_C2H2_sf"/>
</dbReference>
<evidence type="ECO:0000256" key="8">
    <source>
        <dbReference type="ARBA" id="ARBA00022771"/>
    </source>
</evidence>
<dbReference type="GO" id="GO:0005634">
    <property type="term" value="C:nucleus"/>
    <property type="evidence" value="ECO:0007669"/>
    <property type="project" value="UniProtKB-SubCell"/>
</dbReference>
<evidence type="ECO:0000259" key="21">
    <source>
        <dbReference type="PROSITE" id="PS50157"/>
    </source>
</evidence>
<dbReference type="GO" id="GO:0008270">
    <property type="term" value="F:zinc ion binding"/>
    <property type="evidence" value="ECO:0007669"/>
    <property type="project" value="UniProtKB-KW"/>
</dbReference>
<comment type="subcellular location">
    <subcellularLocation>
        <location evidence="2">Chromosome</location>
        <location evidence="2">Telomere</location>
    </subcellularLocation>
    <subcellularLocation>
        <location evidence="1">Nucleus</location>
    </subcellularLocation>
</comment>
<evidence type="ECO:0000256" key="17">
    <source>
        <dbReference type="ARBA" id="ARBA00064393"/>
    </source>
</evidence>
<keyword evidence="23" id="KW-1185">Reference proteome</keyword>
<organism evidence="22 23">
    <name type="scientific">Podarcis lilfordi</name>
    <name type="common">Lilford's wall lizard</name>
    <dbReference type="NCBI Taxonomy" id="74358"/>
    <lineage>
        <taxon>Eukaryota</taxon>
        <taxon>Metazoa</taxon>
        <taxon>Chordata</taxon>
        <taxon>Craniata</taxon>
        <taxon>Vertebrata</taxon>
        <taxon>Euteleostomi</taxon>
        <taxon>Lepidosauria</taxon>
        <taxon>Squamata</taxon>
        <taxon>Bifurcata</taxon>
        <taxon>Unidentata</taxon>
        <taxon>Episquamata</taxon>
        <taxon>Laterata</taxon>
        <taxon>Lacertibaenia</taxon>
        <taxon>Lacertidae</taxon>
        <taxon>Podarcis</taxon>
    </lineage>
</organism>
<evidence type="ECO:0000256" key="15">
    <source>
        <dbReference type="ARBA" id="ARBA00023242"/>
    </source>
</evidence>
<feature type="region of interest" description="Disordered" evidence="20">
    <location>
        <begin position="886"/>
        <end position="929"/>
    </location>
</feature>
<name>A0AA35PDI3_9SAUR</name>
<evidence type="ECO:0000256" key="3">
    <source>
        <dbReference type="ARBA" id="ARBA00006991"/>
    </source>
</evidence>
<keyword evidence="13" id="KW-0238">DNA-binding</keyword>
<feature type="domain" description="C2H2-type" evidence="21">
    <location>
        <begin position="1097"/>
        <end position="1125"/>
    </location>
</feature>
<dbReference type="EMBL" id="OX395134">
    <property type="protein sequence ID" value="CAI5784284.1"/>
    <property type="molecule type" value="Genomic_DNA"/>
</dbReference>
<dbReference type="FunFam" id="3.30.160.60:FF:001733">
    <property type="entry name" value="zinc finger protein 827 isoform X1"/>
    <property type="match status" value="1"/>
</dbReference>
<evidence type="ECO:0000256" key="1">
    <source>
        <dbReference type="ARBA" id="ARBA00004123"/>
    </source>
</evidence>
<keyword evidence="4" id="KW-0158">Chromosome</keyword>
<dbReference type="FunFam" id="3.30.160.60:FF:000435">
    <property type="entry name" value="Zinc finger protein 827"/>
    <property type="match status" value="1"/>
</dbReference>
<feature type="compositionally biased region" description="Polar residues" evidence="20">
    <location>
        <begin position="590"/>
        <end position="611"/>
    </location>
</feature>
<evidence type="ECO:0000256" key="12">
    <source>
        <dbReference type="ARBA" id="ARBA00023015"/>
    </source>
</evidence>